<reference evidence="1" key="1">
    <citation type="submission" date="2014-09" db="EMBL/GenBank/DDBJ databases">
        <authorList>
            <person name="Magalhaes I.L.F."/>
            <person name="Oliveira U."/>
            <person name="Santos F.R."/>
            <person name="Vidigal T.H.D.A."/>
            <person name="Brescovit A.D."/>
            <person name="Santos A.J."/>
        </authorList>
    </citation>
    <scope>NUCLEOTIDE SEQUENCE</scope>
    <source>
        <tissue evidence="1">Shoot tissue taken approximately 20 cm above the soil surface</tissue>
    </source>
</reference>
<accession>A0A0A9AJX7</accession>
<organism evidence="1">
    <name type="scientific">Arundo donax</name>
    <name type="common">Giant reed</name>
    <name type="synonym">Donax arundinaceus</name>
    <dbReference type="NCBI Taxonomy" id="35708"/>
    <lineage>
        <taxon>Eukaryota</taxon>
        <taxon>Viridiplantae</taxon>
        <taxon>Streptophyta</taxon>
        <taxon>Embryophyta</taxon>
        <taxon>Tracheophyta</taxon>
        <taxon>Spermatophyta</taxon>
        <taxon>Magnoliopsida</taxon>
        <taxon>Liliopsida</taxon>
        <taxon>Poales</taxon>
        <taxon>Poaceae</taxon>
        <taxon>PACMAD clade</taxon>
        <taxon>Arundinoideae</taxon>
        <taxon>Arundineae</taxon>
        <taxon>Arundo</taxon>
    </lineage>
</organism>
<reference evidence="1" key="2">
    <citation type="journal article" date="2015" name="Data Brief">
        <title>Shoot transcriptome of the giant reed, Arundo donax.</title>
        <authorList>
            <person name="Barrero R.A."/>
            <person name="Guerrero F.D."/>
            <person name="Moolhuijzen P."/>
            <person name="Goolsby J.A."/>
            <person name="Tidwell J."/>
            <person name="Bellgard S.E."/>
            <person name="Bellgard M.I."/>
        </authorList>
    </citation>
    <scope>NUCLEOTIDE SEQUENCE</scope>
    <source>
        <tissue evidence="1">Shoot tissue taken approximately 20 cm above the soil surface</tissue>
    </source>
</reference>
<protein>
    <submittedName>
        <fullName evidence="1">Uncharacterized protein</fullName>
    </submittedName>
</protein>
<proteinExistence type="predicted"/>
<dbReference type="EMBL" id="GBRH01248650">
    <property type="protein sequence ID" value="JAD49245.1"/>
    <property type="molecule type" value="Transcribed_RNA"/>
</dbReference>
<evidence type="ECO:0000313" key="1">
    <source>
        <dbReference type="EMBL" id="JAD49245.1"/>
    </source>
</evidence>
<dbReference type="AlphaFoldDB" id="A0A0A9AJX7"/>
<sequence length="25" mass="2855">MSIDTFLKLNETEYTDRFSTAGSDI</sequence>
<name>A0A0A9AJX7_ARUDO</name>